<dbReference type="EMBL" id="FOKV01000002">
    <property type="protein sequence ID" value="SFC10293.1"/>
    <property type="molecule type" value="Genomic_DNA"/>
</dbReference>
<comment type="catalytic activity">
    <reaction evidence="1">
        <text>Hydrolyzes the link between N-acetylmuramoyl residues and L-amino acid residues in certain cell-wall glycopeptides.</text>
        <dbReference type="EC" id="3.5.1.28"/>
    </reaction>
</comment>
<feature type="transmembrane region" description="Helical" evidence="4">
    <location>
        <begin position="103"/>
        <end position="122"/>
    </location>
</feature>
<dbReference type="GO" id="GO:0030288">
    <property type="term" value="C:outer membrane-bounded periplasmic space"/>
    <property type="evidence" value="ECO:0007669"/>
    <property type="project" value="TreeGrafter"/>
</dbReference>
<accession>A0A1I1GLX5</accession>
<evidence type="ECO:0000256" key="2">
    <source>
        <dbReference type="ARBA" id="ARBA00011901"/>
    </source>
</evidence>
<keyword evidence="4" id="KW-0812">Transmembrane</keyword>
<dbReference type="RefSeq" id="WP_092541155.1">
    <property type="nucleotide sequence ID" value="NZ_FOKV01000002.1"/>
</dbReference>
<evidence type="ECO:0000256" key="4">
    <source>
        <dbReference type="SAM" id="Phobius"/>
    </source>
</evidence>
<dbReference type="STRING" id="1334022.SAMN04487907_102250"/>
<dbReference type="GO" id="GO:0008745">
    <property type="term" value="F:N-acetylmuramoyl-L-alanine amidase activity"/>
    <property type="evidence" value="ECO:0007669"/>
    <property type="project" value="UniProtKB-EC"/>
</dbReference>
<dbReference type="InterPro" id="IPR050695">
    <property type="entry name" value="N-acetylmuramoyl_amidase_3"/>
</dbReference>
<feature type="domain" description="MurNAc-LAA" evidence="5">
    <location>
        <begin position="365"/>
        <end position="470"/>
    </location>
</feature>
<evidence type="ECO:0000313" key="7">
    <source>
        <dbReference type="Proteomes" id="UP000199438"/>
    </source>
</evidence>
<dbReference type="OrthoDB" id="1522859at2"/>
<dbReference type="SUPFAM" id="SSF53187">
    <property type="entry name" value="Zn-dependent exopeptidases"/>
    <property type="match status" value="1"/>
</dbReference>
<dbReference type="CDD" id="cd02696">
    <property type="entry name" value="MurNAc-LAA"/>
    <property type="match status" value="1"/>
</dbReference>
<evidence type="ECO:0000313" key="6">
    <source>
        <dbReference type="EMBL" id="SFC10293.1"/>
    </source>
</evidence>
<feature type="transmembrane region" description="Helical" evidence="4">
    <location>
        <begin position="34"/>
        <end position="54"/>
    </location>
</feature>
<keyword evidence="4" id="KW-1133">Transmembrane helix</keyword>
<dbReference type="PANTHER" id="PTHR30404:SF0">
    <property type="entry name" value="N-ACETYLMURAMOYL-L-ALANINE AMIDASE AMIC"/>
    <property type="match status" value="1"/>
</dbReference>
<dbReference type="InterPro" id="IPR008756">
    <property type="entry name" value="Peptidase_M56"/>
</dbReference>
<name>A0A1I1GLX5_9FLAO</name>
<reference evidence="7" key="1">
    <citation type="submission" date="2016-10" db="EMBL/GenBank/DDBJ databases">
        <authorList>
            <person name="Varghese N."/>
            <person name="Submissions S."/>
        </authorList>
    </citation>
    <scope>NUCLEOTIDE SEQUENCE [LARGE SCALE GENOMIC DNA]</scope>
    <source>
        <strain evidence="7">DSM 24499</strain>
    </source>
</reference>
<organism evidence="6 7">
    <name type="scientific">Zunongwangia mangrovi</name>
    <dbReference type="NCBI Taxonomy" id="1334022"/>
    <lineage>
        <taxon>Bacteria</taxon>
        <taxon>Pseudomonadati</taxon>
        <taxon>Bacteroidota</taxon>
        <taxon>Flavobacteriia</taxon>
        <taxon>Flavobacteriales</taxon>
        <taxon>Flavobacteriaceae</taxon>
        <taxon>Zunongwangia</taxon>
    </lineage>
</organism>
<feature type="transmembrane region" description="Helical" evidence="4">
    <location>
        <begin position="6"/>
        <end position="22"/>
    </location>
</feature>
<protein>
    <recommendedName>
        <fullName evidence="2">N-acetylmuramoyl-L-alanine amidase</fullName>
        <ecNumber evidence="2">3.5.1.28</ecNumber>
    </recommendedName>
</protein>
<dbReference type="Proteomes" id="UP000199438">
    <property type="component" value="Unassembled WGS sequence"/>
</dbReference>
<feature type="transmembrane region" description="Helical" evidence="4">
    <location>
        <begin position="277"/>
        <end position="299"/>
    </location>
</feature>
<dbReference type="EC" id="3.5.1.28" evidence="2"/>
<dbReference type="Pfam" id="PF05569">
    <property type="entry name" value="Peptidase_M56"/>
    <property type="match status" value="1"/>
</dbReference>
<evidence type="ECO:0000256" key="3">
    <source>
        <dbReference type="ARBA" id="ARBA00022801"/>
    </source>
</evidence>
<dbReference type="Pfam" id="PF01520">
    <property type="entry name" value="Amidase_3"/>
    <property type="match status" value="1"/>
</dbReference>
<gene>
    <name evidence="6" type="ORF">SAMN04487907_102250</name>
</gene>
<dbReference type="InterPro" id="IPR002508">
    <property type="entry name" value="MurNAc-LAA_cat"/>
</dbReference>
<proteinExistence type="predicted"/>
<dbReference type="SMART" id="SM00646">
    <property type="entry name" value="Ami_3"/>
    <property type="match status" value="1"/>
</dbReference>
<sequence>MIAYSIISILSLSLCYFIYLAFVKAKNHQFSRFFLLLILVGGLSAPLLPISNLFESNLPTVNLDFNAEDIFAGHPRELTIEASNDLSSEQTLIPFEEKKPNPLNILSIIFGLITSIFILRFTRNLLLIYKKLKISNFGKQGKYRVFMSKANEESFSFFNYIFIEDERNKTTLEYILAHEKAHADQLHSVDLIIVEVLLCFFWFNPALWLLKKEIIQNHEFLADEAVLKKGFGKNDYASTIFNFCRAKQTSLASSFSFINTKKRITMIYKHHPSKLKLFLNLFSALSLFASVLVFSSFAAERSDPKFVVLLDAGHGGIDPGNLQHGIQEKDINLKIASTLQKLSDRDVEIRLLRDEDEFIDLKHRLEIAKTSSADLLLSLHLGGGNKNGVQGFYNPESSSAAASKEIAEDLVSVFKDKASKINEGKFIILQSKKPSVLLEVGDFASNENSNYFNSEVGQQKIAEKIFKSLKTIAENR</sequence>
<keyword evidence="3" id="KW-0378">Hydrolase</keyword>
<dbReference type="AlphaFoldDB" id="A0A1I1GLX5"/>
<keyword evidence="4" id="KW-0472">Membrane</keyword>
<keyword evidence="7" id="KW-1185">Reference proteome</keyword>
<dbReference type="GO" id="GO:0009253">
    <property type="term" value="P:peptidoglycan catabolic process"/>
    <property type="evidence" value="ECO:0007669"/>
    <property type="project" value="InterPro"/>
</dbReference>
<evidence type="ECO:0000259" key="5">
    <source>
        <dbReference type="SMART" id="SM00646"/>
    </source>
</evidence>
<dbReference type="PANTHER" id="PTHR30404">
    <property type="entry name" value="N-ACETYLMURAMOYL-L-ALANINE AMIDASE"/>
    <property type="match status" value="1"/>
</dbReference>
<dbReference type="CDD" id="cd07341">
    <property type="entry name" value="M56_BlaR1_MecR1_like"/>
    <property type="match status" value="1"/>
</dbReference>
<dbReference type="Gene3D" id="3.40.630.40">
    <property type="entry name" value="Zn-dependent exopeptidases"/>
    <property type="match status" value="1"/>
</dbReference>
<evidence type="ECO:0000256" key="1">
    <source>
        <dbReference type="ARBA" id="ARBA00001561"/>
    </source>
</evidence>